<organism evidence="1 2">
    <name type="scientific">Setaria italica</name>
    <name type="common">Foxtail millet</name>
    <name type="synonym">Panicum italicum</name>
    <dbReference type="NCBI Taxonomy" id="4555"/>
    <lineage>
        <taxon>Eukaryota</taxon>
        <taxon>Viridiplantae</taxon>
        <taxon>Streptophyta</taxon>
        <taxon>Embryophyta</taxon>
        <taxon>Tracheophyta</taxon>
        <taxon>Spermatophyta</taxon>
        <taxon>Magnoliopsida</taxon>
        <taxon>Liliopsida</taxon>
        <taxon>Poales</taxon>
        <taxon>Poaceae</taxon>
        <taxon>PACMAD clade</taxon>
        <taxon>Panicoideae</taxon>
        <taxon>Panicodae</taxon>
        <taxon>Paniceae</taxon>
        <taxon>Cenchrinae</taxon>
        <taxon>Setaria</taxon>
    </lineage>
</organism>
<evidence type="ECO:0000313" key="1">
    <source>
        <dbReference type="EnsemblPlants" id="KQL31658"/>
    </source>
</evidence>
<sequence>MIHGVAPNHKPNWSMSTRFSGQQTDQTTYTGTLHTGTCFAKGQNLCSEIHRQSIRLRDWSSELTAMSTPETLAIVSSCAPTIYTPPDESNCFIQVYSLPRTCQCPPQTNSLCRGSNLPAPSLQDLQKPSNDGYV</sequence>
<dbReference type="InParanoid" id="K3YWM2"/>
<name>K3YWM2_SETIT</name>
<keyword evidence="2" id="KW-1185">Reference proteome</keyword>
<dbReference type="AlphaFoldDB" id="K3YWM2"/>
<dbReference type="HOGENOM" id="CLU_1899817_0_0_1"/>
<dbReference type="EnsemblPlants" id="KQL31658">
    <property type="protein sequence ID" value="KQL31658"/>
    <property type="gene ID" value="SETIT_018668mg"/>
</dbReference>
<protein>
    <submittedName>
        <fullName evidence="1">Uncharacterized protein</fullName>
    </submittedName>
</protein>
<dbReference type="Gramene" id="KQL31658">
    <property type="protein sequence ID" value="KQL31658"/>
    <property type="gene ID" value="SETIT_018668mg"/>
</dbReference>
<evidence type="ECO:0000313" key="2">
    <source>
        <dbReference type="Proteomes" id="UP000004995"/>
    </source>
</evidence>
<dbReference type="Proteomes" id="UP000004995">
    <property type="component" value="Unassembled WGS sequence"/>
</dbReference>
<accession>K3YWM2</accession>
<reference evidence="2" key="1">
    <citation type="journal article" date="2012" name="Nat. Biotechnol.">
        <title>Reference genome sequence of the model plant Setaria.</title>
        <authorList>
            <person name="Bennetzen J.L."/>
            <person name="Schmutz J."/>
            <person name="Wang H."/>
            <person name="Percifield R."/>
            <person name="Hawkins J."/>
            <person name="Pontaroli A.C."/>
            <person name="Estep M."/>
            <person name="Feng L."/>
            <person name="Vaughn J.N."/>
            <person name="Grimwood J."/>
            <person name="Jenkins J."/>
            <person name="Barry K."/>
            <person name="Lindquist E."/>
            <person name="Hellsten U."/>
            <person name="Deshpande S."/>
            <person name="Wang X."/>
            <person name="Wu X."/>
            <person name="Mitros T."/>
            <person name="Triplett J."/>
            <person name="Yang X."/>
            <person name="Ye C.Y."/>
            <person name="Mauro-Herrera M."/>
            <person name="Wang L."/>
            <person name="Li P."/>
            <person name="Sharma M."/>
            <person name="Sharma R."/>
            <person name="Ronald P.C."/>
            <person name="Panaud O."/>
            <person name="Kellogg E.A."/>
            <person name="Brutnell T.P."/>
            <person name="Doust A.N."/>
            <person name="Tuskan G.A."/>
            <person name="Rokhsar D."/>
            <person name="Devos K.M."/>
        </authorList>
    </citation>
    <scope>NUCLEOTIDE SEQUENCE [LARGE SCALE GENOMIC DNA]</scope>
    <source>
        <strain evidence="2">cv. Yugu1</strain>
    </source>
</reference>
<dbReference type="EMBL" id="AGNK02000566">
    <property type="status" value="NOT_ANNOTATED_CDS"/>
    <property type="molecule type" value="Genomic_DNA"/>
</dbReference>
<proteinExistence type="predicted"/>
<reference evidence="1" key="2">
    <citation type="submission" date="2018-08" db="UniProtKB">
        <authorList>
            <consortium name="EnsemblPlants"/>
        </authorList>
    </citation>
    <scope>IDENTIFICATION</scope>
    <source>
        <strain evidence="1">Yugu1</strain>
    </source>
</reference>